<dbReference type="Gene3D" id="1.20.1070.10">
    <property type="entry name" value="Rhodopsin 7-helix transmembrane proteins"/>
    <property type="match status" value="1"/>
</dbReference>
<feature type="transmembrane region" description="Helical" evidence="6">
    <location>
        <begin position="98"/>
        <end position="118"/>
    </location>
</feature>
<keyword evidence="4 6" id="KW-0472">Membrane</keyword>
<evidence type="ECO:0000256" key="6">
    <source>
        <dbReference type="SAM" id="Phobius"/>
    </source>
</evidence>
<evidence type="ECO:0000256" key="4">
    <source>
        <dbReference type="ARBA" id="ARBA00023136"/>
    </source>
</evidence>
<feature type="region of interest" description="Disordered" evidence="5">
    <location>
        <begin position="311"/>
        <end position="333"/>
    </location>
</feature>
<dbReference type="STRING" id="2316362.A0A4Q2DW96"/>
<gene>
    <name evidence="7" type="ORF">EST38_g2165</name>
</gene>
<dbReference type="AlphaFoldDB" id="A0A4Q2DW96"/>
<protein>
    <recommendedName>
        <fullName evidence="9">Glucose receptor Git3 N-terminal domain-containing protein</fullName>
    </recommendedName>
</protein>
<keyword evidence="3 6" id="KW-1133">Transmembrane helix</keyword>
<evidence type="ECO:0008006" key="9">
    <source>
        <dbReference type="Google" id="ProtNLM"/>
    </source>
</evidence>
<organism evidence="7 8">
    <name type="scientific">Candolleomyces aberdarensis</name>
    <dbReference type="NCBI Taxonomy" id="2316362"/>
    <lineage>
        <taxon>Eukaryota</taxon>
        <taxon>Fungi</taxon>
        <taxon>Dikarya</taxon>
        <taxon>Basidiomycota</taxon>
        <taxon>Agaricomycotina</taxon>
        <taxon>Agaricomycetes</taxon>
        <taxon>Agaricomycetidae</taxon>
        <taxon>Agaricales</taxon>
        <taxon>Agaricineae</taxon>
        <taxon>Psathyrellaceae</taxon>
        <taxon>Candolleomyces</taxon>
    </lineage>
</organism>
<comment type="caution">
    <text evidence="7">The sequence shown here is derived from an EMBL/GenBank/DDBJ whole genome shotgun (WGS) entry which is preliminary data.</text>
</comment>
<dbReference type="SUPFAM" id="SSF81321">
    <property type="entry name" value="Family A G protein-coupled receptor-like"/>
    <property type="match status" value="1"/>
</dbReference>
<evidence type="ECO:0000256" key="3">
    <source>
        <dbReference type="ARBA" id="ARBA00022989"/>
    </source>
</evidence>
<evidence type="ECO:0000313" key="7">
    <source>
        <dbReference type="EMBL" id="RXW23692.1"/>
    </source>
</evidence>
<keyword evidence="8" id="KW-1185">Reference proteome</keyword>
<accession>A0A4Q2DW96</accession>
<dbReference type="GO" id="GO:0004930">
    <property type="term" value="F:G protein-coupled receptor activity"/>
    <property type="evidence" value="ECO:0007669"/>
    <property type="project" value="TreeGrafter"/>
</dbReference>
<sequence>MPSSLPEGGSELPNVFSFSQRLEIIFAAQAAALSGISIVVLIVYKLFITAPSTFCYTQGMVQLIGTNIIDWSTLAITLHTFAILVLQWNAPVNIAKYLSLGVLTIVAFIVGVTIGVSGLEIVGPTGLWCWITKEHKAEQLLGEYLWMWTILALTIVFYVIDFLVIRGHVVLEGGFRFRWVSGDRIRLKLAQGDSEERRMATQLLFYPIVYFICIFPFSITRWMTFSGHAVPHEASTFTTCLFSLSGFLNVFLFFKTRPQLITGGPIPEPVVQNQGYQHNPRVSNSFHRRQGQLPPDPEEQTALRLSVISTSGGAQQDGALESEGSDRSYYRDDDRGRLLAATEEGVFSERSRLALNSSAGVANP</sequence>
<evidence type="ECO:0000313" key="8">
    <source>
        <dbReference type="Proteomes" id="UP000290288"/>
    </source>
</evidence>
<name>A0A4Q2DW96_9AGAR</name>
<evidence type="ECO:0000256" key="1">
    <source>
        <dbReference type="ARBA" id="ARBA00004141"/>
    </source>
</evidence>
<feature type="transmembrane region" description="Helical" evidence="6">
    <location>
        <begin position="145"/>
        <end position="165"/>
    </location>
</feature>
<feature type="transmembrane region" description="Helical" evidence="6">
    <location>
        <begin position="234"/>
        <end position="254"/>
    </location>
</feature>
<dbReference type="GO" id="GO:0007189">
    <property type="term" value="P:adenylate cyclase-activating G protein-coupled receptor signaling pathway"/>
    <property type="evidence" value="ECO:0007669"/>
    <property type="project" value="TreeGrafter"/>
</dbReference>
<feature type="compositionally biased region" description="Basic and acidic residues" evidence="5">
    <location>
        <begin position="324"/>
        <end position="333"/>
    </location>
</feature>
<feature type="transmembrane region" description="Helical" evidence="6">
    <location>
        <begin position="24"/>
        <end position="48"/>
    </location>
</feature>
<dbReference type="GO" id="GO:0005886">
    <property type="term" value="C:plasma membrane"/>
    <property type="evidence" value="ECO:0007669"/>
    <property type="project" value="TreeGrafter"/>
</dbReference>
<proteinExistence type="predicted"/>
<dbReference type="PANTHER" id="PTHR23112">
    <property type="entry name" value="G PROTEIN-COUPLED RECEPTOR 157-RELATED"/>
    <property type="match status" value="1"/>
</dbReference>
<dbReference type="Proteomes" id="UP000290288">
    <property type="component" value="Unassembled WGS sequence"/>
</dbReference>
<dbReference type="PANTHER" id="PTHR23112:SF37">
    <property type="entry name" value="G PROTEIN-COUPLED RECEPTOR GPR1"/>
    <property type="match status" value="1"/>
</dbReference>
<evidence type="ECO:0000256" key="2">
    <source>
        <dbReference type="ARBA" id="ARBA00022692"/>
    </source>
</evidence>
<dbReference type="EMBL" id="SDEE01000035">
    <property type="protein sequence ID" value="RXW23692.1"/>
    <property type="molecule type" value="Genomic_DNA"/>
</dbReference>
<dbReference type="OrthoDB" id="100006at2759"/>
<comment type="subcellular location">
    <subcellularLocation>
        <location evidence="1">Membrane</location>
        <topology evidence="1">Multi-pass membrane protein</topology>
    </subcellularLocation>
</comment>
<feature type="transmembrane region" description="Helical" evidence="6">
    <location>
        <begin position="203"/>
        <end position="222"/>
    </location>
</feature>
<keyword evidence="2 6" id="KW-0812">Transmembrane</keyword>
<evidence type="ECO:0000256" key="5">
    <source>
        <dbReference type="SAM" id="MobiDB-lite"/>
    </source>
</evidence>
<reference evidence="7 8" key="1">
    <citation type="submission" date="2019-01" db="EMBL/GenBank/DDBJ databases">
        <title>Draft genome sequence of Psathyrella aberdarensis IHI B618.</title>
        <authorList>
            <person name="Buettner E."/>
            <person name="Kellner H."/>
        </authorList>
    </citation>
    <scope>NUCLEOTIDE SEQUENCE [LARGE SCALE GENOMIC DNA]</scope>
    <source>
        <strain evidence="7 8">IHI B618</strain>
    </source>
</reference>